<feature type="compositionally biased region" description="Basic and acidic residues" evidence="3">
    <location>
        <begin position="79"/>
        <end position="95"/>
    </location>
</feature>
<sequence>MRTIEEKGCPNNGTTQETSGGSCMSFEFHKNNGVNRTSAHHRTALGKPTPSKWDDAQKWLVNLSRGEKNQAKASPRNSNADDRRLIAPVPKKDYSSGEEEGENGGCPSSNGIDQYEMETKNVDCDDSVWRIKPSRTATPIRATTPAARSPMSSGSSTPVRCANGVMALSNSQNTATPSETRGDGDRASGAIRQFSKDGEERLGGKTAENKTGDQSSELNPLETRAMAWDEAERAKYMARYKREEVKIQAWENHQKRKADMEMRKTEVKAERLKSRAQEKYTNKLAATRRIAEEKRANAEAKLNEKAVKTSERADYIRRTGHLPSSFSFKLPSFCW</sequence>
<evidence type="ECO:0000259" key="4">
    <source>
        <dbReference type="Pfam" id="PF03763"/>
    </source>
</evidence>
<proteinExistence type="inferred from homology"/>
<feature type="compositionally biased region" description="Low complexity" evidence="3">
    <location>
        <begin position="136"/>
        <end position="150"/>
    </location>
</feature>
<comment type="similarity">
    <text evidence="1">Belongs to the remorin family.</text>
</comment>
<feature type="compositionally biased region" description="Polar residues" evidence="3">
    <location>
        <begin position="11"/>
        <end position="22"/>
    </location>
</feature>
<reference evidence="5" key="2">
    <citation type="journal article" date="2024" name="Plant">
        <title>Genomic evolution and insights into agronomic trait innovations of Sesamum species.</title>
        <authorList>
            <person name="Miao H."/>
            <person name="Wang L."/>
            <person name="Qu L."/>
            <person name="Liu H."/>
            <person name="Sun Y."/>
            <person name="Le M."/>
            <person name="Wang Q."/>
            <person name="Wei S."/>
            <person name="Zheng Y."/>
            <person name="Lin W."/>
            <person name="Duan Y."/>
            <person name="Cao H."/>
            <person name="Xiong S."/>
            <person name="Wang X."/>
            <person name="Wei L."/>
            <person name="Li C."/>
            <person name="Ma Q."/>
            <person name="Ju M."/>
            <person name="Zhao R."/>
            <person name="Li G."/>
            <person name="Mu C."/>
            <person name="Tian Q."/>
            <person name="Mei H."/>
            <person name="Zhang T."/>
            <person name="Gao T."/>
            <person name="Zhang H."/>
        </authorList>
    </citation>
    <scope>NUCLEOTIDE SEQUENCE</scope>
    <source>
        <strain evidence="5">KEN8</strain>
    </source>
</reference>
<accession>A0AAW2PPD4</accession>
<dbReference type="EMBL" id="JACGWM010000008">
    <property type="protein sequence ID" value="KAL0357793.1"/>
    <property type="molecule type" value="Genomic_DNA"/>
</dbReference>
<organism evidence="5">
    <name type="scientific">Sesamum calycinum</name>
    <dbReference type="NCBI Taxonomy" id="2727403"/>
    <lineage>
        <taxon>Eukaryota</taxon>
        <taxon>Viridiplantae</taxon>
        <taxon>Streptophyta</taxon>
        <taxon>Embryophyta</taxon>
        <taxon>Tracheophyta</taxon>
        <taxon>Spermatophyta</taxon>
        <taxon>Magnoliopsida</taxon>
        <taxon>eudicotyledons</taxon>
        <taxon>Gunneridae</taxon>
        <taxon>Pentapetalae</taxon>
        <taxon>asterids</taxon>
        <taxon>lamiids</taxon>
        <taxon>Lamiales</taxon>
        <taxon>Pedaliaceae</taxon>
        <taxon>Sesamum</taxon>
    </lineage>
</organism>
<dbReference type="Pfam" id="PF03763">
    <property type="entry name" value="Remorin_C"/>
    <property type="match status" value="1"/>
</dbReference>
<dbReference type="InterPro" id="IPR005516">
    <property type="entry name" value="Remorin_C"/>
</dbReference>
<gene>
    <name evidence="5" type="ORF">Scaly_1465000</name>
</gene>
<keyword evidence="2" id="KW-0175">Coiled coil</keyword>
<evidence type="ECO:0000256" key="2">
    <source>
        <dbReference type="SAM" id="Coils"/>
    </source>
</evidence>
<dbReference type="PANTHER" id="PTHR31471:SF52">
    <property type="entry name" value="F12A21.28"/>
    <property type="match status" value="1"/>
</dbReference>
<dbReference type="AlphaFoldDB" id="A0AAW2PPD4"/>
<dbReference type="PANTHER" id="PTHR31471">
    <property type="entry name" value="OS02G0116800 PROTEIN"/>
    <property type="match status" value="1"/>
</dbReference>
<feature type="region of interest" description="Disordered" evidence="3">
    <location>
        <begin position="136"/>
        <end position="217"/>
    </location>
</feature>
<feature type="region of interest" description="Disordered" evidence="3">
    <location>
        <begin position="1"/>
        <end position="113"/>
    </location>
</feature>
<feature type="compositionally biased region" description="Basic and acidic residues" evidence="3">
    <location>
        <begin position="194"/>
        <end position="211"/>
    </location>
</feature>
<feature type="domain" description="Remorin C-terminal" evidence="4">
    <location>
        <begin position="222"/>
        <end position="324"/>
    </location>
</feature>
<evidence type="ECO:0000256" key="3">
    <source>
        <dbReference type="SAM" id="MobiDB-lite"/>
    </source>
</evidence>
<evidence type="ECO:0000313" key="5">
    <source>
        <dbReference type="EMBL" id="KAL0357793.1"/>
    </source>
</evidence>
<reference evidence="5" key="1">
    <citation type="submission" date="2020-06" db="EMBL/GenBank/DDBJ databases">
        <authorList>
            <person name="Li T."/>
            <person name="Hu X."/>
            <person name="Zhang T."/>
            <person name="Song X."/>
            <person name="Zhang H."/>
            <person name="Dai N."/>
            <person name="Sheng W."/>
            <person name="Hou X."/>
            <person name="Wei L."/>
        </authorList>
    </citation>
    <scope>NUCLEOTIDE SEQUENCE</scope>
    <source>
        <strain evidence="5">KEN8</strain>
        <tissue evidence="5">Leaf</tissue>
    </source>
</reference>
<evidence type="ECO:0000256" key="1">
    <source>
        <dbReference type="ARBA" id="ARBA00005711"/>
    </source>
</evidence>
<name>A0AAW2PPD4_9LAMI</name>
<comment type="caution">
    <text evidence="5">The sequence shown here is derived from an EMBL/GenBank/DDBJ whole genome shotgun (WGS) entry which is preliminary data.</text>
</comment>
<feature type="coiled-coil region" evidence="2">
    <location>
        <begin position="255"/>
        <end position="308"/>
    </location>
</feature>
<protein>
    <recommendedName>
        <fullName evidence="4">Remorin C-terminal domain-containing protein</fullName>
    </recommendedName>
</protein>
<feature type="compositionally biased region" description="Polar residues" evidence="3">
    <location>
        <begin position="168"/>
        <end position="179"/>
    </location>
</feature>